<dbReference type="PANTHER" id="PTHR23521:SF2">
    <property type="entry name" value="TRANSPORTER MFS SUPERFAMILY"/>
    <property type="match status" value="1"/>
</dbReference>
<feature type="transmembrane region" description="Helical" evidence="7">
    <location>
        <begin position="20"/>
        <end position="42"/>
    </location>
</feature>
<dbReference type="GO" id="GO:0022857">
    <property type="term" value="F:transmembrane transporter activity"/>
    <property type="evidence" value="ECO:0007669"/>
    <property type="project" value="InterPro"/>
</dbReference>
<feature type="transmembrane region" description="Helical" evidence="7">
    <location>
        <begin position="54"/>
        <end position="75"/>
    </location>
</feature>
<protein>
    <submittedName>
        <fullName evidence="9">Predicted arabinose efflux permease, MFS family</fullName>
    </submittedName>
</protein>
<dbReference type="PROSITE" id="PS50850">
    <property type="entry name" value="MFS"/>
    <property type="match status" value="1"/>
</dbReference>
<evidence type="ECO:0000256" key="4">
    <source>
        <dbReference type="ARBA" id="ARBA00022692"/>
    </source>
</evidence>
<reference evidence="9 10" key="1">
    <citation type="submission" date="2017-09" db="EMBL/GenBank/DDBJ databases">
        <authorList>
            <person name="Ehlers B."/>
            <person name="Leendertz F.H."/>
        </authorList>
    </citation>
    <scope>NUCLEOTIDE SEQUENCE [LARGE SCALE GENOMIC DNA]</scope>
    <source>
        <strain evidence="9 10">USBA 140</strain>
    </source>
</reference>
<evidence type="ECO:0000256" key="5">
    <source>
        <dbReference type="ARBA" id="ARBA00022989"/>
    </source>
</evidence>
<dbReference type="InterPro" id="IPR047200">
    <property type="entry name" value="MFS_YcaD-like"/>
</dbReference>
<gene>
    <name evidence="9" type="ORF">SAMN05421508_101260</name>
</gene>
<evidence type="ECO:0000259" key="8">
    <source>
        <dbReference type="PROSITE" id="PS50850"/>
    </source>
</evidence>
<evidence type="ECO:0000256" key="1">
    <source>
        <dbReference type="ARBA" id="ARBA00004651"/>
    </source>
</evidence>
<dbReference type="EMBL" id="OCNJ01000001">
    <property type="protein sequence ID" value="SOD89561.1"/>
    <property type="molecule type" value="Genomic_DNA"/>
</dbReference>
<proteinExistence type="predicted"/>
<feature type="transmembrane region" description="Helical" evidence="7">
    <location>
        <begin position="82"/>
        <end position="102"/>
    </location>
</feature>
<keyword evidence="10" id="KW-1185">Reference proteome</keyword>
<dbReference type="OrthoDB" id="9810614at2"/>
<keyword evidence="5 7" id="KW-1133">Transmembrane helix</keyword>
<feature type="transmembrane region" description="Helical" evidence="7">
    <location>
        <begin position="176"/>
        <end position="196"/>
    </location>
</feature>
<feature type="transmembrane region" description="Helical" evidence="7">
    <location>
        <begin position="145"/>
        <end position="164"/>
    </location>
</feature>
<dbReference type="PANTHER" id="PTHR23521">
    <property type="entry name" value="TRANSPORTER MFS SUPERFAMILY"/>
    <property type="match status" value="1"/>
</dbReference>
<feature type="transmembrane region" description="Helical" evidence="7">
    <location>
        <begin position="248"/>
        <end position="271"/>
    </location>
</feature>
<feature type="transmembrane region" description="Helical" evidence="7">
    <location>
        <begin position="369"/>
        <end position="388"/>
    </location>
</feature>
<accession>A0A286G1Z3</accession>
<feature type="transmembrane region" description="Helical" evidence="7">
    <location>
        <begin position="108"/>
        <end position="133"/>
    </location>
</feature>
<evidence type="ECO:0000256" key="2">
    <source>
        <dbReference type="ARBA" id="ARBA00022448"/>
    </source>
</evidence>
<feature type="transmembrane region" description="Helical" evidence="7">
    <location>
        <begin position="216"/>
        <end position="236"/>
    </location>
</feature>
<evidence type="ECO:0000313" key="10">
    <source>
        <dbReference type="Proteomes" id="UP000219621"/>
    </source>
</evidence>
<comment type="subcellular location">
    <subcellularLocation>
        <location evidence="1">Cell membrane</location>
        <topology evidence="1">Multi-pass membrane protein</topology>
    </subcellularLocation>
</comment>
<dbReference type="RefSeq" id="WP_141415045.1">
    <property type="nucleotide sequence ID" value="NZ_OCNJ01000001.1"/>
</dbReference>
<evidence type="ECO:0000313" key="9">
    <source>
        <dbReference type="EMBL" id="SOD89561.1"/>
    </source>
</evidence>
<evidence type="ECO:0000256" key="6">
    <source>
        <dbReference type="ARBA" id="ARBA00023136"/>
    </source>
</evidence>
<evidence type="ECO:0000256" key="7">
    <source>
        <dbReference type="SAM" id="Phobius"/>
    </source>
</evidence>
<dbReference type="AlphaFoldDB" id="A0A286G1Z3"/>
<dbReference type="GO" id="GO:0005886">
    <property type="term" value="C:plasma membrane"/>
    <property type="evidence" value="ECO:0007669"/>
    <property type="project" value="UniProtKB-SubCell"/>
</dbReference>
<dbReference type="Gene3D" id="1.20.1250.20">
    <property type="entry name" value="MFS general substrate transporter like domains"/>
    <property type="match status" value="2"/>
</dbReference>
<keyword evidence="3" id="KW-1003">Cell membrane</keyword>
<keyword evidence="2" id="KW-0813">Transport</keyword>
<dbReference type="SUPFAM" id="SSF103473">
    <property type="entry name" value="MFS general substrate transporter"/>
    <property type="match status" value="1"/>
</dbReference>
<feature type="transmembrane region" description="Helical" evidence="7">
    <location>
        <begin position="337"/>
        <end position="357"/>
    </location>
</feature>
<dbReference type="Proteomes" id="UP000219621">
    <property type="component" value="Unassembled WGS sequence"/>
</dbReference>
<dbReference type="CDD" id="cd17477">
    <property type="entry name" value="MFS_YcaD_like"/>
    <property type="match status" value="1"/>
</dbReference>
<feature type="domain" description="Major facilitator superfamily (MFS) profile" evidence="8">
    <location>
        <begin position="21"/>
        <end position="392"/>
    </location>
</feature>
<dbReference type="Pfam" id="PF07690">
    <property type="entry name" value="MFS_1"/>
    <property type="match status" value="1"/>
</dbReference>
<sequence>MTEPASSCTAAAFTPVERVLSIGAVVVSSFGVGISYGIGYPLTSLTFEAWGAPAWLTGLAGSMPALAIFLLLPVFPRLVGRLGAVPAMTLGCFVVAAGFLLMKLLPGIGPWIALRFFMGAGLALPWLVGETWINTVTSDAARGRMIALYSIALFSGFAVGPLVLEAVGTTGWPPFLVGAIGVALAAVPIIAAARLAPPLPAHPETGILGVVRRVPAAMAGAFLGGLLEMSHFSLLPNYLLAGGAETDLALRSLTLLMIGGIVLQFPIGWLADRLPRRTLLVGLCLAFAVCALALPAAATPGWFGFAVVFLCGGLLIGFYTVGLAILGERTPPQDLAVANAAFLILYQAGAMIGPTAAGGALTLWMPHGFIVAVVAAALAGAVLSAVAARRAG</sequence>
<feature type="transmembrane region" description="Helical" evidence="7">
    <location>
        <begin position="278"/>
        <end position="296"/>
    </location>
</feature>
<keyword evidence="4 7" id="KW-0812">Transmembrane</keyword>
<keyword evidence="6 7" id="KW-0472">Membrane</keyword>
<dbReference type="InterPro" id="IPR036259">
    <property type="entry name" value="MFS_trans_sf"/>
</dbReference>
<dbReference type="InterPro" id="IPR020846">
    <property type="entry name" value="MFS_dom"/>
</dbReference>
<evidence type="ECO:0000256" key="3">
    <source>
        <dbReference type="ARBA" id="ARBA00022475"/>
    </source>
</evidence>
<dbReference type="InterPro" id="IPR011701">
    <property type="entry name" value="MFS"/>
</dbReference>
<feature type="transmembrane region" description="Helical" evidence="7">
    <location>
        <begin position="302"/>
        <end position="325"/>
    </location>
</feature>
<organism evidence="9 10">
    <name type="scientific">Caenispirillum bisanense</name>
    <dbReference type="NCBI Taxonomy" id="414052"/>
    <lineage>
        <taxon>Bacteria</taxon>
        <taxon>Pseudomonadati</taxon>
        <taxon>Pseudomonadota</taxon>
        <taxon>Alphaproteobacteria</taxon>
        <taxon>Rhodospirillales</taxon>
        <taxon>Novispirillaceae</taxon>
        <taxon>Caenispirillum</taxon>
    </lineage>
</organism>
<name>A0A286G1Z3_9PROT</name>